<comment type="function">
    <text evidence="9">Catalyzes the NAD(P)(+)-dependent oxidation of D-glucose to D-gluconate via gluconolactone. Can utilize both NAD(+) and NADP(+) as electron acceptor. Is involved in the degradation of glucose through a modified Entner-Doudoroff pathway.</text>
</comment>
<feature type="domain" description="Alcohol dehydrogenase-like N-terminal" evidence="11">
    <location>
        <begin position="25"/>
        <end position="138"/>
    </location>
</feature>
<dbReference type="EMBL" id="JBHSXM010000001">
    <property type="protein sequence ID" value="MFC6835966.1"/>
    <property type="molecule type" value="Genomic_DNA"/>
</dbReference>
<proteinExistence type="inferred from homology"/>
<evidence type="ECO:0000313" key="14">
    <source>
        <dbReference type="Proteomes" id="UP001596406"/>
    </source>
</evidence>
<dbReference type="CDD" id="cd08230">
    <property type="entry name" value="glucose_DH"/>
    <property type="match status" value="1"/>
</dbReference>
<evidence type="ECO:0000256" key="1">
    <source>
        <dbReference type="ARBA" id="ARBA00001947"/>
    </source>
</evidence>
<dbReference type="GO" id="GO:0008270">
    <property type="term" value="F:zinc ion binding"/>
    <property type="evidence" value="ECO:0007669"/>
    <property type="project" value="UniProtKB-UniRule"/>
</dbReference>
<feature type="binding site" evidence="9">
    <location>
        <position position="299"/>
    </location>
    <ligand>
        <name>substrate</name>
    </ligand>
</feature>
<dbReference type="EC" id="1.1.1.47" evidence="9"/>
<dbReference type="PANTHER" id="PTHR43189:SF2">
    <property type="entry name" value="GLUCOSE 1-DEHYDROGENASE"/>
    <property type="match status" value="1"/>
</dbReference>
<comment type="cofactor">
    <cofactor evidence="1">
        <name>Zn(2+)</name>
        <dbReference type="ChEBI" id="CHEBI:29105"/>
    </cofactor>
</comment>
<feature type="binding site" evidence="9">
    <location>
        <position position="113"/>
    </location>
    <ligand>
        <name>substrate</name>
    </ligand>
</feature>
<evidence type="ECO:0000256" key="3">
    <source>
        <dbReference type="ARBA" id="ARBA00022741"/>
    </source>
</evidence>
<feature type="binding site" evidence="9">
    <location>
        <position position="40"/>
    </location>
    <ligand>
        <name>substrate</name>
    </ligand>
</feature>
<keyword evidence="3 9" id="KW-0547">Nucleotide-binding</keyword>
<dbReference type="HAMAP" id="MF_02127">
    <property type="entry name" value="Glucose_DH"/>
    <property type="match status" value="1"/>
</dbReference>
<feature type="binding site" evidence="9">
    <location>
        <begin position="203"/>
        <end position="204"/>
    </location>
    <ligand>
        <name>NADP(+)</name>
        <dbReference type="ChEBI" id="CHEBI:58349"/>
    </ligand>
</feature>
<sequence>MRAITITRDGTGPELRERPLPSPDEGEVLVRTLRVGVDGTDREVVAGEHGDLPAGEDDLVLGHEAVGVVADANGTALPEGTVVAPTVRRPPNGTNEYFERGEPDMAPEGEYLERGIVGAHGYMAEYFTSPPEYLVALPRALAEWGFLVEQASITEKALSTAYASRSTFTWEPESALVLGNGSLGLLSLAMLDDRVERTYCLGRRERPDPTIDFIEDLGATYVDSRTTPVPEIPKTYEGMDLVYEATGYAKHAFETIETLAPNGVGALVGVPGDWTFEVDGGRLHRELVLHNKALVGTVNSNRDHFERAVETLSSLPEGVLDALVTHVVPPEEYDRAFADDDTALKTAIEFDTL</sequence>
<feature type="region of interest" description="Disordered" evidence="10">
    <location>
        <begin position="1"/>
        <end position="24"/>
    </location>
</feature>
<comment type="catalytic activity">
    <reaction evidence="9">
        <text>D-glucose + NADP(+) = D-glucono-1,5-lactone + NADPH + H(+)</text>
        <dbReference type="Rhea" id="RHEA:14405"/>
        <dbReference type="ChEBI" id="CHEBI:4167"/>
        <dbReference type="ChEBI" id="CHEBI:15378"/>
        <dbReference type="ChEBI" id="CHEBI:16217"/>
        <dbReference type="ChEBI" id="CHEBI:57783"/>
        <dbReference type="ChEBI" id="CHEBI:58349"/>
        <dbReference type="EC" id="1.1.1.47"/>
    </reaction>
</comment>
<dbReference type="GO" id="GO:0070401">
    <property type="term" value="F:NADP+ binding"/>
    <property type="evidence" value="ECO:0007669"/>
    <property type="project" value="UniProtKB-UniRule"/>
</dbReference>
<keyword evidence="4 9" id="KW-0862">Zinc</keyword>
<evidence type="ECO:0000256" key="10">
    <source>
        <dbReference type="SAM" id="MobiDB-lite"/>
    </source>
</evidence>
<name>A0ABD5UCN0_9EURY</name>
<evidence type="ECO:0000313" key="13">
    <source>
        <dbReference type="EMBL" id="MFC6835966.1"/>
    </source>
</evidence>
<keyword evidence="2 9" id="KW-0479">Metal-binding</keyword>
<dbReference type="GO" id="GO:0019595">
    <property type="term" value="P:non-phosphorylated glucose catabolic process"/>
    <property type="evidence" value="ECO:0007669"/>
    <property type="project" value="UniProtKB-UniRule"/>
</dbReference>
<feature type="binding site" evidence="9">
    <location>
        <begin position="297"/>
        <end position="299"/>
    </location>
    <ligand>
        <name>NADP(+)</name>
        <dbReference type="ChEBI" id="CHEBI:58349"/>
    </ligand>
</feature>
<dbReference type="SUPFAM" id="SSF51735">
    <property type="entry name" value="NAD(P)-binding Rossmann-fold domains"/>
    <property type="match status" value="1"/>
</dbReference>
<dbReference type="RefSeq" id="WP_304447661.1">
    <property type="nucleotide sequence ID" value="NZ_JARRAH010000001.1"/>
</dbReference>
<keyword evidence="7 9" id="KW-0520">NAD</keyword>
<organism evidence="13 14">
    <name type="scientific">Halomarina ordinaria</name>
    <dbReference type="NCBI Taxonomy" id="3033939"/>
    <lineage>
        <taxon>Archaea</taxon>
        <taxon>Methanobacteriati</taxon>
        <taxon>Methanobacteriota</taxon>
        <taxon>Stenosarchaea group</taxon>
        <taxon>Halobacteria</taxon>
        <taxon>Halobacteriales</taxon>
        <taxon>Natronomonadaceae</taxon>
        <taxon>Halomarina</taxon>
    </lineage>
</organism>
<accession>A0ABD5UCN0</accession>
<dbReference type="AlphaFoldDB" id="A0ABD5UCN0"/>
<dbReference type="InterPro" id="IPR031640">
    <property type="entry name" value="Glu_dehyd_C"/>
</dbReference>
<keyword evidence="5 9" id="KW-0521">NADP</keyword>
<evidence type="ECO:0000256" key="2">
    <source>
        <dbReference type="ARBA" id="ARBA00022723"/>
    </source>
</evidence>
<dbReference type="GO" id="GO:0005536">
    <property type="term" value="F:D-glucose binding"/>
    <property type="evidence" value="ECO:0007669"/>
    <property type="project" value="UniProtKB-UniRule"/>
</dbReference>
<comment type="caution">
    <text evidence="13">The sequence shown here is derived from an EMBL/GenBank/DDBJ whole genome shotgun (WGS) entry which is preliminary data.</text>
</comment>
<comment type="caution">
    <text evidence="9">Lacks conserved residue(s) required for the propagation of feature annotation.</text>
</comment>
<protein>
    <recommendedName>
        <fullName evidence="9">Glucose 1-dehydrogenase</fullName>
        <shortName evidence="9">GDH</shortName>
        <shortName evidence="9">GlcDH</shortName>
        <ecNumber evidence="9">1.1.1.47</ecNumber>
    </recommendedName>
</protein>
<evidence type="ECO:0000256" key="6">
    <source>
        <dbReference type="ARBA" id="ARBA00023002"/>
    </source>
</evidence>
<dbReference type="SUPFAM" id="SSF50129">
    <property type="entry name" value="GroES-like"/>
    <property type="match status" value="1"/>
</dbReference>
<dbReference type="Proteomes" id="UP001596406">
    <property type="component" value="Unassembled WGS sequence"/>
</dbReference>
<evidence type="ECO:0000256" key="7">
    <source>
        <dbReference type="ARBA" id="ARBA00023027"/>
    </source>
</evidence>
<dbReference type="GO" id="GO:0070403">
    <property type="term" value="F:NAD+ binding"/>
    <property type="evidence" value="ECO:0007669"/>
    <property type="project" value="UniProtKB-UniRule"/>
</dbReference>
<dbReference type="GO" id="GO:0047936">
    <property type="term" value="F:glucose 1-dehydrogenase [NAD(P)+] activity"/>
    <property type="evidence" value="ECO:0007669"/>
    <property type="project" value="UniProtKB-UniRule"/>
</dbReference>
<comment type="similarity">
    <text evidence="9">Belongs to the zinc-containing alcohol dehydrogenase family. Glucose 1-dehydrogenase subfamily.</text>
</comment>
<evidence type="ECO:0000259" key="11">
    <source>
        <dbReference type="Pfam" id="PF08240"/>
    </source>
</evidence>
<dbReference type="Gene3D" id="3.90.180.10">
    <property type="entry name" value="Medium-chain alcohol dehydrogenases, catalytic domain"/>
    <property type="match status" value="1"/>
</dbReference>
<evidence type="ECO:0000256" key="5">
    <source>
        <dbReference type="ARBA" id="ARBA00022857"/>
    </source>
</evidence>
<dbReference type="InterPro" id="IPR013154">
    <property type="entry name" value="ADH-like_N"/>
</dbReference>
<dbReference type="InterPro" id="IPR011032">
    <property type="entry name" value="GroES-like_sf"/>
</dbReference>
<dbReference type="Gene3D" id="3.40.50.720">
    <property type="entry name" value="NAD(P)-binding Rossmann-like Domain"/>
    <property type="match status" value="1"/>
</dbReference>
<keyword evidence="6 9" id="KW-0560">Oxidoreductase</keyword>
<dbReference type="InterPro" id="IPR036291">
    <property type="entry name" value="NAD(P)-bd_dom_sf"/>
</dbReference>
<feature type="binding site" evidence="9">
    <location>
        <position position="149"/>
    </location>
    <ligand>
        <name>substrate</name>
    </ligand>
</feature>
<reference evidence="13 14" key="1">
    <citation type="journal article" date="2019" name="Int. J. Syst. Evol. Microbiol.">
        <title>The Global Catalogue of Microorganisms (GCM) 10K type strain sequencing project: providing services to taxonomists for standard genome sequencing and annotation.</title>
        <authorList>
            <consortium name="The Broad Institute Genomics Platform"/>
            <consortium name="The Broad Institute Genome Sequencing Center for Infectious Disease"/>
            <person name="Wu L."/>
            <person name="Ma J."/>
        </authorList>
    </citation>
    <scope>NUCLEOTIDE SEQUENCE [LARGE SCALE GENOMIC DNA]</scope>
    <source>
        <strain evidence="13 14">PSRA2</strain>
    </source>
</reference>
<evidence type="ECO:0000256" key="4">
    <source>
        <dbReference type="ARBA" id="ARBA00022833"/>
    </source>
</evidence>
<dbReference type="Pfam" id="PF16912">
    <property type="entry name" value="Glu_dehyd_C"/>
    <property type="match status" value="1"/>
</dbReference>
<keyword evidence="14" id="KW-1185">Reference proteome</keyword>
<dbReference type="InterPro" id="IPR026583">
    <property type="entry name" value="Glc_1-DH_arc"/>
</dbReference>
<feature type="domain" description="Glucose dehydrogenase C-terminal" evidence="12">
    <location>
        <begin position="142"/>
        <end position="350"/>
    </location>
</feature>
<dbReference type="PANTHER" id="PTHR43189">
    <property type="entry name" value="ZINC-TYPE ALCOHOL DEHYDROGENASE-LIKE PROTEIN C1198.01-RELATED"/>
    <property type="match status" value="1"/>
</dbReference>
<keyword evidence="8 9" id="KW-0119">Carbohydrate metabolism</keyword>
<feature type="binding site" evidence="9">
    <location>
        <begin position="180"/>
        <end position="183"/>
    </location>
    <ligand>
        <name>NADP(+)</name>
        <dbReference type="ChEBI" id="CHEBI:58349"/>
    </ligand>
</feature>
<evidence type="ECO:0000256" key="8">
    <source>
        <dbReference type="ARBA" id="ARBA00023277"/>
    </source>
</evidence>
<dbReference type="Pfam" id="PF08240">
    <property type="entry name" value="ADH_N"/>
    <property type="match status" value="1"/>
</dbReference>
<evidence type="ECO:0000259" key="12">
    <source>
        <dbReference type="Pfam" id="PF16912"/>
    </source>
</evidence>
<feature type="region of interest" description="Disordered" evidence="10">
    <location>
        <begin position="86"/>
        <end position="105"/>
    </location>
</feature>
<comment type="catalytic activity">
    <reaction evidence="9">
        <text>D-glucose + NAD(+) = D-glucono-1,5-lactone + NADH + H(+)</text>
        <dbReference type="Rhea" id="RHEA:14293"/>
        <dbReference type="ChEBI" id="CHEBI:4167"/>
        <dbReference type="ChEBI" id="CHEBI:15378"/>
        <dbReference type="ChEBI" id="CHEBI:16217"/>
        <dbReference type="ChEBI" id="CHEBI:57540"/>
        <dbReference type="ChEBI" id="CHEBI:57945"/>
        <dbReference type="EC" id="1.1.1.47"/>
    </reaction>
</comment>
<gene>
    <name evidence="9" type="primary">gdh</name>
    <name evidence="13" type="ORF">ACFQHK_05525</name>
</gene>
<evidence type="ECO:0000256" key="9">
    <source>
        <dbReference type="HAMAP-Rule" id="MF_02127"/>
    </source>
</evidence>